<dbReference type="CDD" id="cd07016">
    <property type="entry name" value="S14_ClpP_1"/>
    <property type="match status" value="1"/>
</dbReference>
<dbReference type="Gene3D" id="3.90.226.10">
    <property type="entry name" value="2-enoyl-CoA Hydratase, Chain A, domain 1"/>
    <property type="match status" value="1"/>
</dbReference>
<evidence type="ECO:0000313" key="8">
    <source>
        <dbReference type="Proteomes" id="UP000754226"/>
    </source>
</evidence>
<dbReference type="GO" id="GO:0051117">
    <property type="term" value="F:ATPase binding"/>
    <property type="evidence" value="ECO:0007669"/>
    <property type="project" value="TreeGrafter"/>
</dbReference>
<dbReference type="Pfam" id="PF00574">
    <property type="entry name" value="CLP_protease"/>
    <property type="match status" value="1"/>
</dbReference>
<proteinExistence type="inferred from homology"/>
<comment type="caution">
    <text evidence="7">The sequence shown here is derived from an EMBL/GenBank/DDBJ whole genome shotgun (WGS) entry which is preliminary data.</text>
</comment>
<keyword evidence="5" id="KW-0720">Serine protease</keyword>
<dbReference type="EMBL" id="JAGZCZ010000005">
    <property type="protein sequence ID" value="MBS5519819.1"/>
    <property type="molecule type" value="Genomic_DNA"/>
</dbReference>
<evidence type="ECO:0000256" key="2">
    <source>
        <dbReference type="ARBA" id="ARBA00022490"/>
    </source>
</evidence>
<dbReference type="PANTHER" id="PTHR10381:SF70">
    <property type="entry name" value="ATP-DEPENDENT CLP PROTEASE PROTEOLYTIC SUBUNIT"/>
    <property type="match status" value="1"/>
</dbReference>
<dbReference type="PANTHER" id="PTHR10381">
    <property type="entry name" value="ATP-DEPENDENT CLP PROTEASE PROTEOLYTIC SUBUNIT"/>
    <property type="match status" value="1"/>
</dbReference>
<dbReference type="InterPro" id="IPR023562">
    <property type="entry name" value="ClpP/TepA"/>
</dbReference>
<evidence type="ECO:0000256" key="3">
    <source>
        <dbReference type="ARBA" id="ARBA00022670"/>
    </source>
</evidence>
<dbReference type="GO" id="GO:0004176">
    <property type="term" value="F:ATP-dependent peptidase activity"/>
    <property type="evidence" value="ECO:0007669"/>
    <property type="project" value="InterPro"/>
</dbReference>
<dbReference type="InterPro" id="IPR001907">
    <property type="entry name" value="ClpP"/>
</dbReference>
<dbReference type="PRINTS" id="PR00127">
    <property type="entry name" value="CLPPROTEASEP"/>
</dbReference>
<evidence type="ECO:0000313" key="7">
    <source>
        <dbReference type="EMBL" id="MBS5519819.1"/>
    </source>
</evidence>
<dbReference type="SUPFAM" id="SSF52096">
    <property type="entry name" value="ClpP/crotonase"/>
    <property type="match status" value="1"/>
</dbReference>
<dbReference type="AlphaFoldDB" id="A0A943EGM2"/>
<gene>
    <name evidence="7" type="ORF">KHX13_05750</name>
</gene>
<protein>
    <recommendedName>
        <fullName evidence="6">ATP-dependent Clp protease proteolytic subunit</fullName>
    </recommendedName>
</protein>
<dbReference type="Proteomes" id="UP000754226">
    <property type="component" value="Unassembled WGS sequence"/>
</dbReference>
<reference evidence="7" key="1">
    <citation type="submission" date="2021-02" db="EMBL/GenBank/DDBJ databases">
        <title>Infant gut strain persistence is associated with maternal origin, phylogeny, and functional potential including surface adhesion and iron acquisition.</title>
        <authorList>
            <person name="Lou Y.C."/>
        </authorList>
    </citation>
    <scope>NUCLEOTIDE SEQUENCE</scope>
    <source>
        <strain evidence="7">L3_106_000M1_dasL3_106_000M1_concoct_15</strain>
    </source>
</reference>
<accession>A0A943EGM2</accession>
<keyword evidence="2" id="KW-0963">Cytoplasm</keyword>
<evidence type="ECO:0000256" key="1">
    <source>
        <dbReference type="ARBA" id="ARBA00007039"/>
    </source>
</evidence>
<dbReference type="InterPro" id="IPR029045">
    <property type="entry name" value="ClpP/crotonase-like_dom_sf"/>
</dbReference>
<evidence type="ECO:0000256" key="4">
    <source>
        <dbReference type="ARBA" id="ARBA00022801"/>
    </source>
</evidence>
<keyword evidence="3 7" id="KW-0645">Protease</keyword>
<evidence type="ECO:0000256" key="5">
    <source>
        <dbReference type="ARBA" id="ARBA00022825"/>
    </source>
</evidence>
<dbReference type="GO" id="GO:0006515">
    <property type="term" value="P:protein quality control for misfolded or incompletely synthesized proteins"/>
    <property type="evidence" value="ECO:0007669"/>
    <property type="project" value="TreeGrafter"/>
</dbReference>
<sequence length="386" mass="43208">MRETQRSWQESKWLGEVVMQMNRRKFWEIRNEANSAAAEIFLYGEIDSAGDWIHEYAPDDPTQSAVSFRKELQALNGKDVLLRINSPGGDVFQAQAMYNILKAYPGKVSCHIDGICASAATLVACAAERIIMPCNALFMIHNPAAAYSGMLNLGDLEKFRSLLDKVKETIMNVYQARCPQLTAGDIERMMDDETWMTADEALEKGFVDEIDEYGVETDICDDGLVIVNHRAVWGLRPEKRVDLQNRFASRKKKGVKNMSEKETSFMEQLKAFFAARDAEAMKVNAETNRIKSLDELKCDNTVVNALVEKAKEIGTTAKELEPFIDAVSGLKMEDKGMEELKALITDQMNSGANGVKAGVDSKVKDVFHEAKTEIDTIVDLINKKRG</sequence>
<comment type="similarity">
    <text evidence="1 6">Belongs to the peptidase S14 family.</text>
</comment>
<dbReference type="GO" id="GO:0009368">
    <property type="term" value="C:endopeptidase Clp complex"/>
    <property type="evidence" value="ECO:0007669"/>
    <property type="project" value="TreeGrafter"/>
</dbReference>
<organism evidence="7 8">
    <name type="scientific">Acidaminococcus intestini</name>
    <dbReference type="NCBI Taxonomy" id="187327"/>
    <lineage>
        <taxon>Bacteria</taxon>
        <taxon>Bacillati</taxon>
        <taxon>Bacillota</taxon>
        <taxon>Negativicutes</taxon>
        <taxon>Acidaminococcales</taxon>
        <taxon>Acidaminococcaceae</taxon>
        <taxon>Acidaminococcus</taxon>
    </lineage>
</organism>
<name>A0A943EGM2_9FIRM</name>
<dbReference type="NCBIfam" id="NF045542">
    <property type="entry name" value="Clp_rel_HeadMat"/>
    <property type="match status" value="1"/>
</dbReference>
<keyword evidence="4" id="KW-0378">Hydrolase</keyword>
<dbReference type="GO" id="GO:0004252">
    <property type="term" value="F:serine-type endopeptidase activity"/>
    <property type="evidence" value="ECO:0007669"/>
    <property type="project" value="InterPro"/>
</dbReference>
<evidence type="ECO:0000256" key="6">
    <source>
        <dbReference type="RuleBase" id="RU003567"/>
    </source>
</evidence>